<protein>
    <recommendedName>
        <fullName evidence="3">Lipoprotein</fullName>
    </recommendedName>
</protein>
<name>A0A6F9JB37_CAMFE</name>
<dbReference type="PROSITE" id="PS51257">
    <property type="entry name" value="PROKAR_LIPOPROTEIN"/>
    <property type="match status" value="1"/>
</dbReference>
<evidence type="ECO:0000313" key="2">
    <source>
        <dbReference type="EMBL" id="EDO9682723.1"/>
    </source>
</evidence>
<evidence type="ECO:0008006" key="3">
    <source>
        <dbReference type="Google" id="ProtNLM"/>
    </source>
</evidence>
<accession>A0A6F9JB37</accession>
<proteinExistence type="predicted"/>
<dbReference type="EMBL" id="AANITE010000012">
    <property type="protein sequence ID" value="EDO9682723.1"/>
    <property type="molecule type" value="Genomic_DNA"/>
</dbReference>
<evidence type="ECO:0000256" key="1">
    <source>
        <dbReference type="SAM" id="SignalP"/>
    </source>
</evidence>
<reference evidence="2" key="1">
    <citation type="submission" date="2019-12" db="EMBL/GenBank/DDBJ databases">
        <authorList>
            <consortium name="PulseNet: The National Subtyping Network for Foodborne Disease Surveillance"/>
            <person name="Tarr C.L."/>
            <person name="Trees E."/>
            <person name="Katz L.S."/>
            <person name="Carleton-Romer H.A."/>
            <person name="Stroika S."/>
            <person name="Kucerova Z."/>
            <person name="Roache K.F."/>
            <person name="Sabol A.L."/>
            <person name="Besser J."/>
            <person name="Gerner-Smidt P."/>
        </authorList>
    </citation>
    <scope>NUCLEOTIDE SEQUENCE</scope>
    <source>
        <strain evidence="2">PNUSAC014016</strain>
    </source>
</reference>
<sequence length="114" mass="12846">MKKIIFALVLSAIYAFAGCGGCRDEGIGQQLGEQSKLLFNQLDEQTSEKINEIIKLINKAHQDLEVKNKDILIQNQKLTALQALIQREITYNQSVITQLQDILNSKDAVRGFKQ</sequence>
<gene>
    <name evidence="2" type="ORF">GPS25_08535</name>
</gene>
<dbReference type="AlphaFoldDB" id="A0A6F9JB37"/>
<feature type="chain" id="PRO_5026249055" description="Lipoprotein" evidence="1">
    <location>
        <begin position="18"/>
        <end position="114"/>
    </location>
</feature>
<organism evidence="2">
    <name type="scientific">Campylobacter fetus</name>
    <dbReference type="NCBI Taxonomy" id="196"/>
    <lineage>
        <taxon>Bacteria</taxon>
        <taxon>Pseudomonadati</taxon>
        <taxon>Campylobacterota</taxon>
        <taxon>Epsilonproteobacteria</taxon>
        <taxon>Campylobacterales</taxon>
        <taxon>Campylobacteraceae</taxon>
        <taxon>Campylobacter</taxon>
    </lineage>
</organism>
<keyword evidence="1" id="KW-0732">Signal</keyword>
<feature type="signal peptide" evidence="1">
    <location>
        <begin position="1"/>
        <end position="17"/>
    </location>
</feature>
<comment type="caution">
    <text evidence="2">The sequence shown here is derived from an EMBL/GenBank/DDBJ whole genome shotgun (WGS) entry which is preliminary data.</text>
</comment>